<reference evidence="3" key="1">
    <citation type="journal article" date="2014" name="Int. J. Syst. Evol. Microbiol.">
        <title>Complete genome sequence of Corynebacterium casei LMG S-19264T (=DSM 44701T), isolated from a smear-ripened cheese.</title>
        <authorList>
            <consortium name="US DOE Joint Genome Institute (JGI-PGF)"/>
            <person name="Walter F."/>
            <person name="Albersmeier A."/>
            <person name="Kalinowski J."/>
            <person name="Ruckert C."/>
        </authorList>
    </citation>
    <scope>NUCLEOTIDE SEQUENCE</scope>
    <source>
        <strain evidence="3">CGMCC 1.15758</strain>
    </source>
</reference>
<keyword evidence="1" id="KW-0812">Transmembrane</keyword>
<dbReference type="EMBL" id="BMJS01000006">
    <property type="protein sequence ID" value="GGF93772.1"/>
    <property type="molecule type" value="Genomic_DNA"/>
</dbReference>
<feature type="transmembrane region" description="Helical" evidence="1">
    <location>
        <begin position="85"/>
        <end position="110"/>
    </location>
</feature>
<feature type="transmembrane region" description="Helical" evidence="1">
    <location>
        <begin position="54"/>
        <end position="73"/>
    </location>
</feature>
<dbReference type="RefSeq" id="WP_157968183.1">
    <property type="nucleotide sequence ID" value="NZ_BMJS01000006.1"/>
</dbReference>
<evidence type="ECO:0000256" key="1">
    <source>
        <dbReference type="SAM" id="Phobius"/>
    </source>
</evidence>
<keyword evidence="1" id="KW-0472">Membrane</keyword>
<keyword evidence="2" id="KW-0732">Signal</keyword>
<name>A0A8J2Z3A4_9GAMM</name>
<reference evidence="3" key="2">
    <citation type="submission" date="2020-09" db="EMBL/GenBank/DDBJ databases">
        <authorList>
            <person name="Sun Q."/>
            <person name="Zhou Y."/>
        </authorList>
    </citation>
    <scope>NUCLEOTIDE SEQUENCE</scope>
    <source>
        <strain evidence="3">CGMCC 1.15758</strain>
    </source>
</reference>
<sequence>MRLTQILKKSVNKVSLSYFSLMSFALSANATSVGGSYPWDAFMQKIVTDLQSNFAIFLGIVGLVVCGGFVMFGDLQGGARKAFNIGLGLSIMLNVGTVLSALFGASGAVIH</sequence>
<keyword evidence="4" id="KW-1185">Reference proteome</keyword>
<accession>A0A8J2Z3A4</accession>
<organism evidence="3 4">
    <name type="scientific">Cysteiniphilum litorale</name>
    <dbReference type="NCBI Taxonomy" id="2056700"/>
    <lineage>
        <taxon>Bacteria</taxon>
        <taxon>Pseudomonadati</taxon>
        <taxon>Pseudomonadota</taxon>
        <taxon>Gammaproteobacteria</taxon>
        <taxon>Thiotrichales</taxon>
        <taxon>Fastidiosibacteraceae</taxon>
        <taxon>Cysteiniphilum</taxon>
    </lineage>
</organism>
<comment type="caution">
    <text evidence="3">The sequence shown here is derived from an EMBL/GenBank/DDBJ whole genome shotgun (WGS) entry which is preliminary data.</text>
</comment>
<dbReference type="AlphaFoldDB" id="A0A8J2Z3A4"/>
<dbReference type="Proteomes" id="UP000636949">
    <property type="component" value="Unassembled WGS sequence"/>
</dbReference>
<evidence type="ECO:0008006" key="5">
    <source>
        <dbReference type="Google" id="ProtNLM"/>
    </source>
</evidence>
<evidence type="ECO:0000313" key="3">
    <source>
        <dbReference type="EMBL" id="GGF93772.1"/>
    </source>
</evidence>
<feature type="chain" id="PRO_5035178419" description="Conjugal transfer protein TrbC" evidence="2">
    <location>
        <begin position="31"/>
        <end position="111"/>
    </location>
</feature>
<keyword evidence="1" id="KW-1133">Transmembrane helix</keyword>
<proteinExistence type="predicted"/>
<feature type="signal peptide" evidence="2">
    <location>
        <begin position="1"/>
        <end position="30"/>
    </location>
</feature>
<dbReference type="InterPro" id="IPR007039">
    <property type="entry name" value="TrbC/VirB2"/>
</dbReference>
<evidence type="ECO:0000256" key="2">
    <source>
        <dbReference type="SAM" id="SignalP"/>
    </source>
</evidence>
<evidence type="ECO:0000313" key="4">
    <source>
        <dbReference type="Proteomes" id="UP000636949"/>
    </source>
</evidence>
<gene>
    <name evidence="3" type="ORF">GCM10010995_08730</name>
</gene>
<protein>
    <recommendedName>
        <fullName evidence="5">Conjugal transfer protein TrbC</fullName>
    </recommendedName>
</protein>
<dbReference type="Pfam" id="PF04956">
    <property type="entry name" value="TrbC"/>
    <property type="match status" value="1"/>
</dbReference>